<accession>A0A9P6MBN1</accession>
<dbReference type="OrthoDB" id="62853at2759"/>
<dbReference type="SMART" id="SM00293">
    <property type="entry name" value="PWWP"/>
    <property type="match status" value="1"/>
</dbReference>
<dbReference type="EMBL" id="JAAAHW010003154">
    <property type="protein sequence ID" value="KAF9987855.1"/>
    <property type="molecule type" value="Genomic_DNA"/>
</dbReference>
<dbReference type="Pfam" id="PF00855">
    <property type="entry name" value="PWWP"/>
    <property type="match status" value="1"/>
</dbReference>
<comment type="caution">
    <text evidence="3">The sequence shown here is derived from an EMBL/GenBank/DDBJ whole genome shotgun (WGS) entry which is preliminary data.</text>
</comment>
<dbReference type="InterPro" id="IPR000313">
    <property type="entry name" value="PWWP_dom"/>
</dbReference>
<feature type="compositionally biased region" description="Basic and acidic residues" evidence="1">
    <location>
        <begin position="186"/>
        <end position="201"/>
    </location>
</feature>
<feature type="compositionally biased region" description="Acidic residues" evidence="1">
    <location>
        <begin position="95"/>
        <end position="111"/>
    </location>
</feature>
<dbReference type="Gene3D" id="2.30.30.140">
    <property type="match status" value="1"/>
</dbReference>
<feature type="region of interest" description="Disordered" evidence="1">
    <location>
        <begin position="27"/>
        <end position="201"/>
    </location>
</feature>
<evidence type="ECO:0000259" key="2">
    <source>
        <dbReference type="PROSITE" id="PS50812"/>
    </source>
</evidence>
<dbReference type="SUPFAM" id="SSF63748">
    <property type="entry name" value="Tudor/PWWP/MBT"/>
    <property type="match status" value="1"/>
</dbReference>
<feature type="domain" description="PWWP" evidence="2">
    <location>
        <begin position="207"/>
        <end position="279"/>
    </location>
</feature>
<reference evidence="3" key="1">
    <citation type="journal article" date="2020" name="Fungal Divers.">
        <title>Resolving the Mortierellaceae phylogeny through synthesis of multi-gene phylogenetics and phylogenomics.</title>
        <authorList>
            <person name="Vandepol N."/>
            <person name="Liber J."/>
            <person name="Desiro A."/>
            <person name="Na H."/>
            <person name="Kennedy M."/>
            <person name="Barry K."/>
            <person name="Grigoriev I.V."/>
            <person name="Miller A.N."/>
            <person name="O'Donnell K."/>
            <person name="Stajich J.E."/>
            <person name="Bonito G."/>
        </authorList>
    </citation>
    <scope>NUCLEOTIDE SEQUENCE</scope>
    <source>
        <strain evidence="3">MES-2147</strain>
    </source>
</reference>
<name>A0A9P6MBN1_9FUNG</name>
<keyword evidence="4" id="KW-1185">Reference proteome</keyword>
<organism evidence="3 4">
    <name type="scientific">Modicella reniformis</name>
    <dbReference type="NCBI Taxonomy" id="1440133"/>
    <lineage>
        <taxon>Eukaryota</taxon>
        <taxon>Fungi</taxon>
        <taxon>Fungi incertae sedis</taxon>
        <taxon>Mucoromycota</taxon>
        <taxon>Mortierellomycotina</taxon>
        <taxon>Mortierellomycetes</taxon>
        <taxon>Mortierellales</taxon>
        <taxon>Mortierellaceae</taxon>
        <taxon>Modicella</taxon>
    </lineage>
</organism>
<dbReference type="PROSITE" id="PS50812">
    <property type="entry name" value="PWWP"/>
    <property type="match status" value="1"/>
</dbReference>
<gene>
    <name evidence="3" type="ORF">BGZ65_001577</name>
</gene>
<feature type="compositionally biased region" description="Low complexity" evidence="1">
    <location>
        <begin position="137"/>
        <end position="158"/>
    </location>
</feature>
<evidence type="ECO:0000313" key="3">
    <source>
        <dbReference type="EMBL" id="KAF9987855.1"/>
    </source>
</evidence>
<protein>
    <recommendedName>
        <fullName evidence="2">PWWP domain-containing protein</fullName>
    </recommendedName>
</protein>
<feature type="compositionally biased region" description="Basic and acidic residues" evidence="1">
    <location>
        <begin position="57"/>
        <end position="76"/>
    </location>
</feature>
<proteinExistence type="predicted"/>
<dbReference type="AlphaFoldDB" id="A0A9P6MBN1"/>
<sequence>MDDVATVNGGTRLKGEKRVNQVTVLLSDSEASERADVEIPALIDTSEYGSSPPMEVSSKRSDYEKDSGSRDLKSIDVDDSEKDYEADKDIGEWPPEGDDNDDSDVPMEDVGDIPGEMPPRKRQKRKSVARDNPTDGATATNTATSTRRLRSTEAAAATPVPSSVGPRRGSSAGQRYIDIAAKRRRSESSEGSSKRLKSDRNGGPHLYGSLVWAKMEGFPWFPAELMDPKGSQIPAQVLEMKRDGQELHLVQFFDLQERGDRGRSWYWLTTSQMSPLGVDLDEDRKRVHIKAGWNPKRRKSVKQAYVDACGLKGIDPDVVLIEIGCIRPNQP</sequence>
<dbReference type="CDD" id="cd05839">
    <property type="entry name" value="PWWP_BRPF"/>
    <property type="match status" value="1"/>
</dbReference>
<evidence type="ECO:0000313" key="4">
    <source>
        <dbReference type="Proteomes" id="UP000749646"/>
    </source>
</evidence>
<dbReference type="Proteomes" id="UP000749646">
    <property type="component" value="Unassembled WGS sequence"/>
</dbReference>
<evidence type="ECO:0000256" key="1">
    <source>
        <dbReference type="SAM" id="MobiDB-lite"/>
    </source>
</evidence>